<dbReference type="Proteomes" id="UP000004682">
    <property type="component" value="Unassembled WGS sequence"/>
</dbReference>
<gene>
    <name evidence="2" type="ORF">A33K_13533</name>
</gene>
<evidence type="ECO:0000256" key="1">
    <source>
        <dbReference type="SAM" id="MobiDB-lite"/>
    </source>
</evidence>
<reference evidence="3" key="1">
    <citation type="journal article" date="2012" name="J. Bacteriol.">
        <title>Revised Genome Sequence of Burkholderia thailandensis MSMB43 with Improved Annotation.</title>
        <authorList>
            <person name="Zhuo Y."/>
            <person name="Liu L."/>
            <person name="Wang Q."/>
            <person name="Liu X."/>
            <person name="Ren B."/>
            <person name="Liu M."/>
            <person name="Ni P."/>
            <person name="Cheng Y.Q."/>
            <person name="Zhang L."/>
        </authorList>
    </citation>
    <scope>NUCLEOTIDE SEQUENCE [LARGE SCALE GENOMIC DNA]</scope>
    <source>
        <strain evidence="3">MSMB43</strain>
    </source>
</reference>
<dbReference type="EMBL" id="JH692061">
    <property type="protein sequence ID" value="EIP89950.1"/>
    <property type="molecule type" value="Genomic_DNA"/>
</dbReference>
<accession>A0ABN0GCI1</accession>
<evidence type="ECO:0000313" key="2">
    <source>
        <dbReference type="EMBL" id="EIP89950.1"/>
    </source>
</evidence>
<feature type="region of interest" description="Disordered" evidence="1">
    <location>
        <begin position="1"/>
        <end position="38"/>
    </location>
</feature>
<sequence length="38" mass="3934">MRQKKGNDSANPRCFGLDRTASGRPDGESGARGAPSAD</sequence>
<name>A0ABN0GCI1_9BURK</name>
<protein>
    <submittedName>
        <fullName evidence="2">Uncharacterized protein</fullName>
    </submittedName>
</protein>
<proteinExistence type="predicted"/>
<keyword evidence="3" id="KW-1185">Reference proteome</keyword>
<organism evidence="2 3">
    <name type="scientific">Burkholderia humptydooensis MSMB43</name>
    <dbReference type="NCBI Taxonomy" id="441157"/>
    <lineage>
        <taxon>Bacteria</taxon>
        <taxon>Pseudomonadati</taxon>
        <taxon>Pseudomonadota</taxon>
        <taxon>Betaproteobacteria</taxon>
        <taxon>Burkholderiales</taxon>
        <taxon>Burkholderiaceae</taxon>
        <taxon>Burkholderia</taxon>
        <taxon>pseudomallei group</taxon>
    </lineage>
</organism>
<evidence type="ECO:0000313" key="3">
    <source>
        <dbReference type="Proteomes" id="UP000004682"/>
    </source>
</evidence>